<keyword evidence="2" id="KW-1185">Reference proteome</keyword>
<dbReference type="AlphaFoldDB" id="A0A6L3UYC4"/>
<accession>A0A6L3UYC4</accession>
<dbReference type="EMBL" id="WBOS01000022">
    <property type="protein sequence ID" value="KAB2328990.1"/>
    <property type="molecule type" value="Genomic_DNA"/>
</dbReference>
<comment type="caution">
    <text evidence="1">The sequence shown here is derived from an EMBL/GenBank/DDBJ whole genome shotgun (WGS) entry which is preliminary data.</text>
</comment>
<dbReference type="Proteomes" id="UP000481030">
    <property type="component" value="Unassembled WGS sequence"/>
</dbReference>
<reference evidence="1 2" key="1">
    <citation type="journal article" date="2016" name="Antonie Van Leeuwenhoek">
        <title>Bacillus depressus sp. nov., isolated from soil of a sunflower field.</title>
        <authorList>
            <person name="Wei X."/>
            <person name="Xin D."/>
            <person name="Xin Y."/>
            <person name="Zhang H."/>
            <person name="Wang T."/>
            <person name="Zhang J."/>
        </authorList>
    </citation>
    <scope>NUCLEOTIDE SEQUENCE [LARGE SCALE GENOMIC DNA]</scope>
    <source>
        <strain evidence="1 2">BZ1</strain>
    </source>
</reference>
<organism evidence="1 2">
    <name type="scientific">Cytobacillus depressus</name>
    <dbReference type="NCBI Taxonomy" id="1602942"/>
    <lineage>
        <taxon>Bacteria</taxon>
        <taxon>Bacillati</taxon>
        <taxon>Bacillota</taxon>
        <taxon>Bacilli</taxon>
        <taxon>Bacillales</taxon>
        <taxon>Bacillaceae</taxon>
        <taxon>Cytobacillus</taxon>
    </lineage>
</organism>
<protein>
    <submittedName>
        <fullName evidence="1">Uncharacterized protein</fullName>
    </submittedName>
</protein>
<evidence type="ECO:0000313" key="2">
    <source>
        <dbReference type="Proteomes" id="UP000481030"/>
    </source>
</evidence>
<dbReference type="RefSeq" id="WP_151537288.1">
    <property type="nucleotide sequence ID" value="NZ_WBOS01000022.1"/>
</dbReference>
<sequence>MYQYVGYYHPFTAYPYTSQNIVRYPYSYPYVYQAPYINHPLYQVQQQNRRPYDVTGYWDTKFSNYAGTNPQIPLVVHLATMALDRDQVTGWYSPVSGTQGTLDGKFSGDTLKGTWETYPFVPPYGKGTFEFTFKSDGKSFTGLWGYGKEAPHLPWNGTIKP</sequence>
<name>A0A6L3UYC4_9BACI</name>
<evidence type="ECO:0000313" key="1">
    <source>
        <dbReference type="EMBL" id="KAB2328990.1"/>
    </source>
</evidence>
<proteinExistence type="predicted"/>
<dbReference type="OrthoDB" id="210273at2"/>
<gene>
    <name evidence="1" type="ORF">F7731_23865</name>
</gene>